<dbReference type="Gene3D" id="1.25.40.20">
    <property type="entry name" value="Ankyrin repeat-containing domain"/>
    <property type="match status" value="1"/>
</dbReference>
<evidence type="ECO:0008006" key="6">
    <source>
        <dbReference type="Google" id="ProtNLM"/>
    </source>
</evidence>
<evidence type="ECO:0000256" key="1">
    <source>
        <dbReference type="ARBA" id="ARBA00022737"/>
    </source>
</evidence>
<organism evidence="4 5">
    <name type="scientific">Dactylonectria estremocensis</name>
    <dbReference type="NCBI Taxonomy" id="1079267"/>
    <lineage>
        <taxon>Eukaryota</taxon>
        <taxon>Fungi</taxon>
        <taxon>Dikarya</taxon>
        <taxon>Ascomycota</taxon>
        <taxon>Pezizomycotina</taxon>
        <taxon>Sordariomycetes</taxon>
        <taxon>Hypocreomycetidae</taxon>
        <taxon>Hypocreales</taxon>
        <taxon>Nectriaceae</taxon>
        <taxon>Dactylonectria</taxon>
    </lineage>
</organism>
<name>A0A9P9DYA4_9HYPO</name>
<dbReference type="Pfam" id="PF12796">
    <property type="entry name" value="Ank_2"/>
    <property type="match status" value="1"/>
</dbReference>
<reference evidence="4" key="1">
    <citation type="journal article" date="2021" name="Nat. Commun.">
        <title>Genetic determinants of endophytism in the Arabidopsis root mycobiome.</title>
        <authorList>
            <person name="Mesny F."/>
            <person name="Miyauchi S."/>
            <person name="Thiergart T."/>
            <person name="Pickel B."/>
            <person name="Atanasova L."/>
            <person name="Karlsson M."/>
            <person name="Huettel B."/>
            <person name="Barry K.W."/>
            <person name="Haridas S."/>
            <person name="Chen C."/>
            <person name="Bauer D."/>
            <person name="Andreopoulos W."/>
            <person name="Pangilinan J."/>
            <person name="LaButti K."/>
            <person name="Riley R."/>
            <person name="Lipzen A."/>
            <person name="Clum A."/>
            <person name="Drula E."/>
            <person name="Henrissat B."/>
            <person name="Kohler A."/>
            <person name="Grigoriev I.V."/>
            <person name="Martin F.M."/>
            <person name="Hacquard S."/>
        </authorList>
    </citation>
    <scope>NUCLEOTIDE SEQUENCE</scope>
    <source>
        <strain evidence="4">MPI-CAGE-AT-0021</strain>
    </source>
</reference>
<keyword evidence="1" id="KW-0677">Repeat</keyword>
<comment type="caution">
    <text evidence="4">The sequence shown here is derived from an EMBL/GenBank/DDBJ whole genome shotgun (WGS) entry which is preliminary data.</text>
</comment>
<keyword evidence="2 3" id="KW-0040">ANK repeat</keyword>
<sequence length="54" mass="5535">IHHAARAGWPSTIEYLSSEGANINAASTSGKTPLHDAVIAGHTATVKTLLRLGA</sequence>
<accession>A0A9P9DYA4</accession>
<dbReference type="Proteomes" id="UP000717696">
    <property type="component" value="Unassembled WGS sequence"/>
</dbReference>
<proteinExistence type="predicted"/>
<keyword evidence="5" id="KW-1185">Reference proteome</keyword>
<dbReference type="EMBL" id="JAGMUU010000022">
    <property type="protein sequence ID" value="KAH7127990.1"/>
    <property type="molecule type" value="Genomic_DNA"/>
</dbReference>
<dbReference type="PROSITE" id="PS50088">
    <property type="entry name" value="ANK_REPEAT"/>
    <property type="match status" value="2"/>
</dbReference>
<feature type="repeat" description="ANK" evidence="3">
    <location>
        <begin position="29"/>
        <end position="54"/>
    </location>
</feature>
<dbReference type="InterPro" id="IPR002110">
    <property type="entry name" value="Ankyrin_rpt"/>
</dbReference>
<evidence type="ECO:0000313" key="5">
    <source>
        <dbReference type="Proteomes" id="UP000717696"/>
    </source>
</evidence>
<dbReference type="AlphaFoldDB" id="A0A9P9DYA4"/>
<feature type="non-terminal residue" evidence="4">
    <location>
        <position position="1"/>
    </location>
</feature>
<dbReference type="OrthoDB" id="194358at2759"/>
<protein>
    <recommendedName>
        <fullName evidence="6">Ankyrin repeat protein</fullName>
    </recommendedName>
</protein>
<gene>
    <name evidence="4" type="ORF">B0J13DRAFT_400472</name>
</gene>
<dbReference type="InterPro" id="IPR036770">
    <property type="entry name" value="Ankyrin_rpt-contain_sf"/>
</dbReference>
<evidence type="ECO:0000256" key="2">
    <source>
        <dbReference type="ARBA" id="ARBA00023043"/>
    </source>
</evidence>
<feature type="non-terminal residue" evidence="4">
    <location>
        <position position="54"/>
    </location>
</feature>
<dbReference type="PANTHER" id="PTHR24171">
    <property type="entry name" value="ANKYRIN REPEAT DOMAIN-CONTAINING PROTEIN 39-RELATED"/>
    <property type="match status" value="1"/>
</dbReference>
<evidence type="ECO:0000313" key="4">
    <source>
        <dbReference type="EMBL" id="KAH7127990.1"/>
    </source>
</evidence>
<feature type="repeat" description="ANK" evidence="3">
    <location>
        <begin position="1"/>
        <end position="28"/>
    </location>
</feature>
<dbReference type="SUPFAM" id="SSF48403">
    <property type="entry name" value="Ankyrin repeat"/>
    <property type="match status" value="1"/>
</dbReference>
<dbReference type="PROSITE" id="PS50297">
    <property type="entry name" value="ANK_REP_REGION"/>
    <property type="match status" value="1"/>
</dbReference>
<evidence type="ECO:0000256" key="3">
    <source>
        <dbReference type="PROSITE-ProRule" id="PRU00023"/>
    </source>
</evidence>